<dbReference type="EMBL" id="LAZR01015927">
    <property type="protein sequence ID" value="KKM06728.1"/>
    <property type="molecule type" value="Genomic_DNA"/>
</dbReference>
<accession>A0A0F9K6D9</accession>
<gene>
    <name evidence="1" type="ORF">LCGC14_1741110</name>
</gene>
<name>A0A0F9K6D9_9ZZZZ</name>
<protein>
    <submittedName>
        <fullName evidence="1">Uncharacterized protein</fullName>
    </submittedName>
</protein>
<reference evidence="1" key="1">
    <citation type="journal article" date="2015" name="Nature">
        <title>Complex archaea that bridge the gap between prokaryotes and eukaryotes.</title>
        <authorList>
            <person name="Spang A."/>
            <person name="Saw J.H."/>
            <person name="Jorgensen S.L."/>
            <person name="Zaremba-Niedzwiedzka K."/>
            <person name="Martijn J."/>
            <person name="Lind A.E."/>
            <person name="van Eijk R."/>
            <person name="Schleper C."/>
            <person name="Guy L."/>
            <person name="Ettema T.J."/>
        </authorList>
    </citation>
    <scope>NUCLEOTIDE SEQUENCE</scope>
</reference>
<comment type="caution">
    <text evidence="1">The sequence shown here is derived from an EMBL/GenBank/DDBJ whole genome shotgun (WGS) entry which is preliminary data.</text>
</comment>
<feature type="non-terminal residue" evidence="1">
    <location>
        <position position="1"/>
    </location>
</feature>
<evidence type="ECO:0000313" key="1">
    <source>
        <dbReference type="EMBL" id="KKM06728.1"/>
    </source>
</evidence>
<dbReference type="AlphaFoldDB" id="A0A0F9K6D9"/>
<organism evidence="1">
    <name type="scientific">marine sediment metagenome</name>
    <dbReference type="NCBI Taxonomy" id="412755"/>
    <lineage>
        <taxon>unclassified sequences</taxon>
        <taxon>metagenomes</taxon>
        <taxon>ecological metagenomes</taxon>
    </lineage>
</organism>
<sequence>LANRLPEGMKEIVPSNPIKQAVAKIEARQAKEAIELTTGKFLQKPTADPVGDFVKQLYQAVMKF</sequence>
<proteinExistence type="predicted"/>